<accession>A0A385TKN3</accession>
<dbReference type="InterPro" id="IPR043519">
    <property type="entry name" value="NT_sf"/>
</dbReference>
<dbReference type="Pfam" id="PF04229">
    <property type="entry name" value="GrpB"/>
    <property type="match status" value="1"/>
</dbReference>
<dbReference type="Gene3D" id="3.30.460.10">
    <property type="entry name" value="Beta Polymerase, domain 2"/>
    <property type="match status" value="1"/>
</dbReference>
<gene>
    <name evidence="1" type="ORF">D5F53_07970</name>
</gene>
<keyword evidence="2" id="KW-1185">Reference proteome</keyword>
<organism evidence="1 2">
    <name type="scientific">Paenibacillus lautus</name>
    <name type="common">Bacillus lautus</name>
    <dbReference type="NCBI Taxonomy" id="1401"/>
    <lineage>
        <taxon>Bacteria</taxon>
        <taxon>Bacillati</taxon>
        <taxon>Bacillota</taxon>
        <taxon>Bacilli</taxon>
        <taxon>Bacillales</taxon>
        <taxon>Paenibacillaceae</taxon>
        <taxon>Paenibacillus</taxon>
    </lineage>
</organism>
<reference evidence="1 2" key="1">
    <citation type="submission" date="2018-09" db="EMBL/GenBank/DDBJ databases">
        <title>Genome Sequence of Paenibacillus lautus Strain E7593-69, Azo Dye-Degrading Bacteria, Isolated from Commercial Tattoo Inks.</title>
        <authorList>
            <person name="Nho S.W."/>
            <person name="Kim S.-J."/>
            <person name="Kweon O."/>
            <person name="Cerniglia C.E."/>
        </authorList>
    </citation>
    <scope>NUCLEOTIDE SEQUENCE [LARGE SCALE GENOMIC DNA]</scope>
    <source>
        <strain evidence="1 2">E7593-69</strain>
    </source>
</reference>
<dbReference type="EMBL" id="CP032412">
    <property type="protein sequence ID" value="AYB43224.1"/>
    <property type="molecule type" value="Genomic_DNA"/>
</dbReference>
<proteinExistence type="predicted"/>
<dbReference type="KEGG" id="plw:D5F53_07970"/>
<evidence type="ECO:0000313" key="2">
    <source>
        <dbReference type="Proteomes" id="UP000266552"/>
    </source>
</evidence>
<dbReference type="InterPro" id="IPR007344">
    <property type="entry name" value="GrpB/CoaE"/>
</dbReference>
<dbReference type="PANTHER" id="PTHR34822:SF1">
    <property type="entry name" value="GRPB FAMILY PROTEIN"/>
    <property type="match status" value="1"/>
</dbReference>
<dbReference type="Proteomes" id="UP000266552">
    <property type="component" value="Chromosome"/>
</dbReference>
<name>A0A385TKN3_PAELA</name>
<protein>
    <submittedName>
        <fullName evidence="1">GrpB family protein</fullName>
    </submittedName>
</protein>
<dbReference type="RefSeq" id="WP_119847246.1">
    <property type="nucleotide sequence ID" value="NZ_CP032412.1"/>
</dbReference>
<evidence type="ECO:0000313" key="1">
    <source>
        <dbReference type="EMBL" id="AYB43224.1"/>
    </source>
</evidence>
<dbReference type="SUPFAM" id="SSF81301">
    <property type="entry name" value="Nucleotidyltransferase"/>
    <property type="match status" value="1"/>
</dbReference>
<dbReference type="AlphaFoldDB" id="A0A385TKN3"/>
<sequence>MEEVIVTPYNPEWKEEFNREKAKIESALKGIEVHIEHIGSTSVSGLGSKPTIDMMAGVLSLEQVDEFYIENLAGIGYEYVVKPEFPERLFFRRGQWRAGTHHLHIYKYQGQQWIDQILFREYLKKHPEIKDRYYALKKALEYQYKHDRVAYTNGKADFILEVIRKARLEQS</sequence>
<dbReference type="PANTHER" id="PTHR34822">
    <property type="entry name" value="GRPB DOMAIN PROTEIN (AFU_ORTHOLOGUE AFUA_1G01530)"/>
    <property type="match status" value="1"/>
</dbReference>